<organism evidence="7 8">
    <name type="scientific">Protopolystoma xenopodis</name>
    <dbReference type="NCBI Taxonomy" id="117903"/>
    <lineage>
        <taxon>Eukaryota</taxon>
        <taxon>Metazoa</taxon>
        <taxon>Spiralia</taxon>
        <taxon>Lophotrochozoa</taxon>
        <taxon>Platyhelminthes</taxon>
        <taxon>Monogenea</taxon>
        <taxon>Polyopisthocotylea</taxon>
        <taxon>Polystomatidea</taxon>
        <taxon>Polystomatidae</taxon>
        <taxon>Protopolystoma</taxon>
    </lineage>
</organism>
<feature type="domain" description="FYVE-type" evidence="6">
    <location>
        <begin position="22"/>
        <end position="61"/>
    </location>
</feature>
<gene>
    <name evidence="7" type="ORF">PXEA_LOCUS31063</name>
</gene>
<dbReference type="GO" id="GO:0008333">
    <property type="term" value="P:endosome to lysosome transport"/>
    <property type="evidence" value="ECO:0007669"/>
    <property type="project" value="TreeGrafter"/>
</dbReference>
<proteinExistence type="predicted"/>
<reference evidence="7" key="1">
    <citation type="submission" date="2018-11" db="EMBL/GenBank/DDBJ databases">
        <authorList>
            <consortium name="Pathogen Informatics"/>
        </authorList>
    </citation>
    <scope>NUCLEOTIDE SEQUENCE</scope>
</reference>
<dbReference type="GO" id="GO:0005769">
    <property type="term" value="C:early endosome"/>
    <property type="evidence" value="ECO:0007669"/>
    <property type="project" value="TreeGrafter"/>
</dbReference>
<dbReference type="Proteomes" id="UP000784294">
    <property type="component" value="Unassembled WGS sequence"/>
</dbReference>
<sequence length="191" mass="21149">MAPKRKYLRSLYILPDGVPNLHHCRHCGKVVCDKCSSYRWLLPYLGSDRVRVCRLCHNELQAEQLHSSRRLRTSDPPSLQYQFQKQPTSTPALAPTTSHSSVIITSVFTSGSQLHHQPSQPSHLCQPEGTTSLYTSATPVDASVMHQKVATSCVAAGVPVNVSYLNVPAQQTQSHTGALSVHFVLNDLYFI</sequence>
<keyword evidence="8" id="KW-1185">Reference proteome</keyword>
<keyword evidence="3" id="KW-0862">Zinc</keyword>
<dbReference type="PANTHER" id="PTHR46280">
    <property type="entry name" value="PLECKSTRIN HOMOLOGY DOMAIN-CONTAINING FAMILY F MEMBER 2-RELATED"/>
    <property type="match status" value="1"/>
</dbReference>
<evidence type="ECO:0000313" key="7">
    <source>
        <dbReference type="EMBL" id="VEL37623.1"/>
    </source>
</evidence>
<name>A0A3S5BSG1_9PLAT</name>
<feature type="region of interest" description="Disordered" evidence="5">
    <location>
        <begin position="66"/>
        <end position="96"/>
    </location>
</feature>
<evidence type="ECO:0000259" key="6">
    <source>
        <dbReference type="PROSITE" id="PS50178"/>
    </source>
</evidence>
<keyword evidence="1" id="KW-0479">Metal-binding</keyword>
<evidence type="ECO:0000256" key="1">
    <source>
        <dbReference type="ARBA" id="ARBA00022723"/>
    </source>
</evidence>
<dbReference type="InterPro" id="IPR013083">
    <property type="entry name" value="Znf_RING/FYVE/PHD"/>
</dbReference>
<dbReference type="SMART" id="SM00064">
    <property type="entry name" value="FYVE"/>
    <property type="match status" value="1"/>
</dbReference>
<dbReference type="GO" id="GO:0007032">
    <property type="term" value="P:endosome organization"/>
    <property type="evidence" value="ECO:0007669"/>
    <property type="project" value="TreeGrafter"/>
</dbReference>
<evidence type="ECO:0000256" key="3">
    <source>
        <dbReference type="ARBA" id="ARBA00022833"/>
    </source>
</evidence>
<dbReference type="PROSITE" id="PS50178">
    <property type="entry name" value="ZF_FYVE"/>
    <property type="match status" value="1"/>
</dbReference>
<dbReference type="GO" id="GO:0008270">
    <property type="term" value="F:zinc ion binding"/>
    <property type="evidence" value="ECO:0007669"/>
    <property type="project" value="UniProtKB-KW"/>
</dbReference>
<accession>A0A3S5BSG1</accession>
<dbReference type="InterPro" id="IPR017455">
    <property type="entry name" value="Znf_FYVE-rel"/>
</dbReference>
<evidence type="ECO:0000256" key="4">
    <source>
        <dbReference type="PROSITE-ProRule" id="PRU00091"/>
    </source>
</evidence>
<evidence type="ECO:0000256" key="5">
    <source>
        <dbReference type="SAM" id="MobiDB-lite"/>
    </source>
</evidence>
<dbReference type="EMBL" id="CAAALY010255532">
    <property type="protein sequence ID" value="VEL37623.1"/>
    <property type="molecule type" value="Genomic_DNA"/>
</dbReference>
<keyword evidence="2 4" id="KW-0863">Zinc-finger</keyword>
<evidence type="ECO:0000256" key="2">
    <source>
        <dbReference type="ARBA" id="ARBA00022771"/>
    </source>
</evidence>
<comment type="caution">
    <text evidence="7">The sequence shown here is derived from an EMBL/GenBank/DDBJ whole genome shotgun (WGS) entry which is preliminary data.</text>
</comment>
<dbReference type="InterPro" id="IPR051765">
    <property type="entry name" value="PH_domain-containing_F"/>
</dbReference>
<evidence type="ECO:0000313" key="8">
    <source>
        <dbReference type="Proteomes" id="UP000784294"/>
    </source>
</evidence>
<dbReference type="InterPro" id="IPR011011">
    <property type="entry name" value="Znf_FYVE_PHD"/>
</dbReference>
<dbReference type="SUPFAM" id="SSF57903">
    <property type="entry name" value="FYVE/PHD zinc finger"/>
    <property type="match status" value="1"/>
</dbReference>
<dbReference type="PANTHER" id="PTHR46280:SF3">
    <property type="entry name" value="PLECKSTRIN HOMOLOGY DOMAIN-CONTAINING FAMILY F MEMBER 1 HOMOLOG"/>
    <property type="match status" value="1"/>
</dbReference>
<dbReference type="GO" id="GO:0035091">
    <property type="term" value="F:phosphatidylinositol binding"/>
    <property type="evidence" value="ECO:0007669"/>
    <property type="project" value="TreeGrafter"/>
</dbReference>
<dbReference type="AlphaFoldDB" id="A0A3S5BSG1"/>
<protein>
    <recommendedName>
        <fullName evidence="6">FYVE-type domain-containing protein</fullName>
    </recommendedName>
</protein>
<dbReference type="InterPro" id="IPR000306">
    <property type="entry name" value="Znf_FYVE"/>
</dbReference>
<dbReference type="OrthoDB" id="70570at2759"/>
<feature type="compositionally biased region" description="Low complexity" evidence="5">
    <location>
        <begin position="87"/>
        <end position="96"/>
    </location>
</feature>
<feature type="compositionally biased region" description="Polar residues" evidence="5">
    <location>
        <begin position="75"/>
        <end position="86"/>
    </location>
</feature>
<dbReference type="Pfam" id="PF01363">
    <property type="entry name" value="FYVE"/>
    <property type="match status" value="1"/>
</dbReference>
<dbReference type="Gene3D" id="3.30.40.10">
    <property type="entry name" value="Zinc/RING finger domain, C3HC4 (zinc finger)"/>
    <property type="match status" value="1"/>
</dbReference>